<keyword evidence="1" id="KW-0812">Transmembrane</keyword>
<sequence>MKNRGSILIWTMFVSLFIVSFFVVYQWSFLNFAKISEAEWEKLDSQISIDEALSKLKTLPSANVKVWRHSLKSIDFDGNSFSKSLWSCEAAEYLVSSTWWASSLTGAIISWWPIRFEVISFGSGAWASASIYDSWIILTTWNIELDVSEDFNIIWIRSLGWTADFMIYRGSTNLLPPISNYALYQDYSTWSRFKRNIEVENYKERSMPIDYDKFWVFLNSSNYGQ</sequence>
<gene>
    <name evidence="2" type="ORF">ACD_2C00068G0001</name>
</gene>
<protein>
    <submittedName>
        <fullName evidence="2">Uncharacterized protein</fullName>
    </submittedName>
</protein>
<evidence type="ECO:0000256" key="1">
    <source>
        <dbReference type="SAM" id="Phobius"/>
    </source>
</evidence>
<comment type="caution">
    <text evidence="2">The sequence shown here is derived from an EMBL/GenBank/DDBJ whole genome shotgun (WGS) entry which is preliminary data.</text>
</comment>
<evidence type="ECO:0000313" key="2">
    <source>
        <dbReference type="EMBL" id="EKE29975.1"/>
    </source>
</evidence>
<keyword evidence="1" id="KW-1133">Transmembrane helix</keyword>
<dbReference type="AlphaFoldDB" id="K2H297"/>
<proteinExistence type="predicted"/>
<organism evidence="2">
    <name type="scientific">uncultured bacterium</name>
    <name type="common">gcode 4</name>
    <dbReference type="NCBI Taxonomy" id="1234023"/>
    <lineage>
        <taxon>Bacteria</taxon>
        <taxon>environmental samples</taxon>
    </lineage>
</organism>
<keyword evidence="1" id="KW-0472">Membrane</keyword>
<name>K2H297_9BACT</name>
<reference evidence="2" key="1">
    <citation type="journal article" date="2012" name="Science">
        <title>Fermentation, hydrogen, and sulfur metabolism in multiple uncultivated bacterial phyla.</title>
        <authorList>
            <person name="Wrighton K.C."/>
            <person name="Thomas B.C."/>
            <person name="Sharon I."/>
            <person name="Miller C.S."/>
            <person name="Castelle C.J."/>
            <person name="VerBerkmoes N.C."/>
            <person name="Wilkins M.J."/>
            <person name="Hettich R.L."/>
            <person name="Lipton M.S."/>
            <person name="Williams K.H."/>
            <person name="Long P.E."/>
            <person name="Banfield J.F."/>
        </authorList>
    </citation>
    <scope>NUCLEOTIDE SEQUENCE [LARGE SCALE GENOMIC DNA]</scope>
</reference>
<accession>K2H297</accession>
<dbReference type="EMBL" id="AMFJ01000068">
    <property type="protein sequence ID" value="EKE29975.1"/>
    <property type="molecule type" value="Genomic_DNA"/>
</dbReference>
<feature type="transmembrane region" description="Helical" evidence="1">
    <location>
        <begin position="7"/>
        <end position="27"/>
    </location>
</feature>